<dbReference type="InterPro" id="IPR036661">
    <property type="entry name" value="Luciferase-like_sf"/>
</dbReference>
<dbReference type="InterPro" id="IPR025110">
    <property type="entry name" value="AMP-bd_C"/>
</dbReference>
<dbReference type="Pfam" id="PF13193">
    <property type="entry name" value="AMP-binding_C"/>
    <property type="match status" value="1"/>
</dbReference>
<dbReference type="SUPFAM" id="SSF56801">
    <property type="entry name" value="Acetyl-CoA synthetase-like"/>
    <property type="match status" value="2"/>
</dbReference>
<dbReference type="Pfam" id="PF00550">
    <property type="entry name" value="PP-binding"/>
    <property type="match status" value="1"/>
</dbReference>
<keyword evidence="1" id="KW-0596">Phosphopantetheine</keyword>
<dbReference type="InterPro" id="IPR009081">
    <property type="entry name" value="PP-bd_ACP"/>
</dbReference>
<dbReference type="OrthoDB" id="6297021at2"/>
<dbReference type="FunFam" id="3.30.300.30:FF:000010">
    <property type="entry name" value="Enterobactin synthetase component F"/>
    <property type="match status" value="1"/>
</dbReference>
<dbReference type="InterPro" id="IPR024011">
    <property type="entry name" value="Biosynth_lucif-like_mOase_dom"/>
</dbReference>
<dbReference type="Gene3D" id="3.40.50.12780">
    <property type="entry name" value="N-terminal domain of ligase-like"/>
    <property type="match status" value="1"/>
</dbReference>
<dbReference type="Gene3D" id="3.40.50.980">
    <property type="match status" value="2"/>
</dbReference>
<dbReference type="GO" id="GO:0043041">
    <property type="term" value="P:amino acid activation for nonribosomal peptide biosynthetic process"/>
    <property type="evidence" value="ECO:0007669"/>
    <property type="project" value="TreeGrafter"/>
</dbReference>
<dbReference type="InterPro" id="IPR011034">
    <property type="entry name" value="Formyl_transferase-like_C_sf"/>
</dbReference>
<dbReference type="Pfam" id="PF00296">
    <property type="entry name" value="Bac_luciferase"/>
    <property type="match status" value="1"/>
</dbReference>
<dbReference type="GO" id="GO:0044550">
    <property type="term" value="P:secondary metabolite biosynthetic process"/>
    <property type="evidence" value="ECO:0007669"/>
    <property type="project" value="TreeGrafter"/>
</dbReference>
<dbReference type="Gene3D" id="3.20.20.30">
    <property type="entry name" value="Luciferase-like domain"/>
    <property type="match status" value="1"/>
</dbReference>
<evidence type="ECO:0000256" key="2">
    <source>
        <dbReference type="ARBA" id="ARBA00022553"/>
    </source>
</evidence>
<feature type="domain" description="Carrier" evidence="3">
    <location>
        <begin position="1414"/>
        <end position="1489"/>
    </location>
</feature>
<keyword evidence="2" id="KW-0597">Phosphoprotein</keyword>
<dbReference type="EMBL" id="CP010951">
    <property type="protein sequence ID" value="AMO24136.1"/>
    <property type="molecule type" value="Genomic_DNA"/>
</dbReference>
<dbReference type="InterPro" id="IPR000873">
    <property type="entry name" value="AMP-dep_synth/lig_dom"/>
</dbReference>
<reference evidence="4 5" key="1">
    <citation type="journal article" date="2014" name="Int. J. Syst. Evol. Microbiol.">
        <title>Ramlibacter solisilvae sp. nov., isolated from forest soil, and emended description of the genus Ramlibacter.</title>
        <authorList>
            <person name="Lee H.J."/>
            <person name="Lee S.H."/>
            <person name="Lee S.S."/>
            <person name="Lee J.S."/>
            <person name="Kim Y."/>
            <person name="Kim S.C."/>
            <person name="Jeon C.O."/>
        </authorList>
    </citation>
    <scope>NUCLEOTIDE SEQUENCE [LARGE SCALE GENOMIC DNA]</scope>
    <source>
        <strain evidence="4 5">5-10</strain>
    </source>
</reference>
<dbReference type="Gene3D" id="1.10.1200.10">
    <property type="entry name" value="ACP-like"/>
    <property type="match status" value="1"/>
</dbReference>
<dbReference type="InterPro" id="IPR002376">
    <property type="entry name" value="Formyl_transf_N"/>
</dbReference>
<dbReference type="Gene3D" id="3.30.300.30">
    <property type="match status" value="1"/>
</dbReference>
<dbReference type="SUPFAM" id="SSF51679">
    <property type="entry name" value="Bacterial luciferase-like"/>
    <property type="match status" value="1"/>
</dbReference>
<dbReference type="InterPro" id="IPR020806">
    <property type="entry name" value="PKS_PP-bd"/>
</dbReference>
<protein>
    <recommendedName>
        <fullName evidence="3">Carrier domain-containing protein</fullName>
    </recommendedName>
</protein>
<evidence type="ECO:0000259" key="3">
    <source>
        <dbReference type="PROSITE" id="PS50075"/>
    </source>
</evidence>
<dbReference type="GO" id="GO:0005737">
    <property type="term" value="C:cytoplasm"/>
    <property type="evidence" value="ECO:0007669"/>
    <property type="project" value="TreeGrafter"/>
</dbReference>
<dbReference type="InterPro" id="IPR036477">
    <property type="entry name" value="Formyl_transf_N_sf"/>
</dbReference>
<dbReference type="CDD" id="cd08700">
    <property type="entry name" value="FMT_C_OzmH_like"/>
    <property type="match status" value="1"/>
</dbReference>
<accession>A0A127JVU9</accession>
<dbReference type="InterPro" id="IPR042099">
    <property type="entry name" value="ANL_N_sf"/>
</dbReference>
<dbReference type="Pfam" id="PF02911">
    <property type="entry name" value="Formyl_trans_C"/>
    <property type="match status" value="1"/>
</dbReference>
<dbReference type="Pfam" id="PF00501">
    <property type="entry name" value="AMP-binding"/>
    <property type="match status" value="2"/>
</dbReference>
<name>A0A127JVU9_9BURK</name>
<sequence length="1520" mass="162427">MSSTSAAFVGDGSLLVRCLQAWLEAGHTARLVASANDEVLAHAKAAGIEAVRIDPDTAIRLPPAEFDYLFSVANLRMIDRDTLARARRLALNFHDGPLPRYAGLNATSWALMAGESAHGVTWHEMTEVPDAGRIARQLVFPVLPDDTALGLNARCYEAGLASFVEMVGELARGELALREQAGGRSYFARDQRPAALGTLDFQRPARELAAMVRALDFGAYANPLGRAKVRLGDRLLLVRSASVQPAVSAAAGTVIAATPDSLQVATAEGAIALEGLSEIDGRAVHALPQAGERLPALDGRERDQLDACAPRVAQGERHWRRVLSALAPLELPQPRQRAAATEAQAPSRARVAGAFGAGTLAGFAAWLSAITGQEQVSLLYCDEGLTRQAADLEPWLQPWVVLNLSSGASDATARLASAAQAQLEAARRAGPCPRDLPLRLGDRHPPLAGVRVGLAADPGIAPAAGLELVLAASRPGGLELVAPGAAFDEGTLGQMAVQLGSWLAAFDAGAEALSALPLLPDDDAKLLAALNATQAPEAEQVGVHQAIAAQAARTPEAIALRCQGEALSYRSLDERATALAMRLAGRGVRRGDIVGLCLERSPELVVSLLAVMKAGAAYLPLDPEYPAERIAFMVQDSGTRFVVTTSELARSVPIAADRALLLDAPGGDGAAGKGSAALPDFDPDGAAYVIYTSGSTGKPKGVVVTHRNVMNFFAGMDPRIAHEPPGRWLAVTSLSFDISVLELCWTLARGFTVVLHSNQARAAAGTTEFSLFYFASDHESNASERYRLLMEGAKYADRNGFAAVWTPERHFHAFGGLYPNPAVTSAAIAAATTQIKIRAGSCVLPLHHPIRVAEEWAFVDNISQGRVGVSFAAGWQPNDFVIAPQAFANRKNEMLANIEVVRRLWRGERLPFPGPTGKDVEVRTLPRPVQPELPVWLTVAGNPETFRQAGELGCHVLTHLLGQTVEEVGDKLKLYRMAWHQAGHAGRPQVTLMLHTFVGDDEDAVRETVRQPMKNYLRSAMDLVRQAAWTFPTFVQRSAKDGKSPVEIMESAPLSEEEMDALLEHAFNRYYGTSALFGTRERCLAMVAKLRDIGVDEVSCLVDFGIATQTVLDHLAQLKDLMEAARSLVPAAQQVSIPETIAAEGVTHLQCTPSMASMLVADAAGRSALSRLSALMVGGEALPLTLARQLRELVPGQLLNMYGPTETTIWSSTCELREVGGFVPLGQPIANTRLSLRTPWGMECPALVPGELWIGGAGVAREYLARPELSAQRFVTDPQGQRWYRTGDLVRRHGDGALEFLGRIDHQVKIRGHRIELGEIESLLLRQAGVKDAVAIAREDAAGEKRLLAYVTLQPGANPQPESLRGALARELPDIMVPAAVLVLPALPMTPNGKVDRRALPEPQAAAARAAISAPQSELEVTIAAIWQDVLGLPQVGTGDNFFDLGGHSLLVVQVQRRLREACGREVSITDMFRLPTIKSLAAHLGGHAPAASAVGDGLARAQARRMMRSRAGTGTQPSL</sequence>
<dbReference type="SUPFAM" id="SSF50486">
    <property type="entry name" value="FMT C-terminal domain-like"/>
    <property type="match status" value="1"/>
</dbReference>
<dbReference type="InterPro" id="IPR005793">
    <property type="entry name" value="Formyl_trans_C"/>
</dbReference>
<evidence type="ECO:0000256" key="1">
    <source>
        <dbReference type="ARBA" id="ARBA00022450"/>
    </source>
</evidence>
<evidence type="ECO:0000313" key="4">
    <source>
        <dbReference type="EMBL" id="AMO24136.1"/>
    </source>
</evidence>
<dbReference type="GO" id="GO:0072330">
    <property type="term" value="P:monocarboxylic acid biosynthetic process"/>
    <property type="evidence" value="ECO:0007669"/>
    <property type="project" value="UniProtKB-ARBA"/>
</dbReference>
<dbReference type="FunFam" id="1.10.1200.10:FF:000016">
    <property type="entry name" value="Non-ribosomal peptide synthase"/>
    <property type="match status" value="1"/>
</dbReference>
<dbReference type="PATRIC" id="fig|94132.3.peg.3347"/>
<dbReference type="NCBIfam" id="TIGR04020">
    <property type="entry name" value="seco_metab_LLM"/>
    <property type="match status" value="1"/>
</dbReference>
<dbReference type="SUPFAM" id="SSF53328">
    <property type="entry name" value="Formyltransferase"/>
    <property type="match status" value="1"/>
</dbReference>
<organism evidence="4 5">
    <name type="scientific">Ramlibacter tataouinensis</name>
    <dbReference type="NCBI Taxonomy" id="94132"/>
    <lineage>
        <taxon>Bacteria</taxon>
        <taxon>Pseudomonadati</taxon>
        <taxon>Pseudomonadota</taxon>
        <taxon>Betaproteobacteria</taxon>
        <taxon>Burkholderiales</taxon>
        <taxon>Comamonadaceae</taxon>
        <taxon>Ramlibacter</taxon>
    </lineage>
</organism>
<dbReference type="InterPro" id="IPR011251">
    <property type="entry name" value="Luciferase-like_dom"/>
</dbReference>
<gene>
    <name evidence="4" type="ORF">UC35_16405</name>
</gene>
<dbReference type="GO" id="GO:0016705">
    <property type="term" value="F:oxidoreductase activity, acting on paired donors, with incorporation or reduction of molecular oxygen"/>
    <property type="evidence" value="ECO:0007669"/>
    <property type="project" value="InterPro"/>
</dbReference>
<dbReference type="SMART" id="SM00823">
    <property type="entry name" value="PKS_PP"/>
    <property type="match status" value="1"/>
</dbReference>
<dbReference type="GO" id="GO:0031177">
    <property type="term" value="F:phosphopantetheine binding"/>
    <property type="evidence" value="ECO:0007669"/>
    <property type="project" value="InterPro"/>
</dbReference>
<evidence type="ECO:0000313" key="5">
    <source>
        <dbReference type="Proteomes" id="UP000070433"/>
    </source>
</evidence>
<dbReference type="InterPro" id="IPR036736">
    <property type="entry name" value="ACP-like_sf"/>
</dbReference>
<dbReference type="Pfam" id="PF00551">
    <property type="entry name" value="Formyl_trans_N"/>
    <property type="match status" value="1"/>
</dbReference>
<proteinExistence type="predicted"/>
<dbReference type="PROSITE" id="PS00455">
    <property type="entry name" value="AMP_BINDING"/>
    <property type="match status" value="1"/>
</dbReference>
<dbReference type="RefSeq" id="WP_061501553.1">
    <property type="nucleotide sequence ID" value="NZ_CP010951.1"/>
</dbReference>
<keyword evidence="5" id="KW-1185">Reference proteome</keyword>
<dbReference type="FunFam" id="3.40.50.980:FF:000001">
    <property type="entry name" value="Non-ribosomal peptide synthetase"/>
    <property type="match status" value="1"/>
</dbReference>
<dbReference type="Proteomes" id="UP000070433">
    <property type="component" value="Chromosome"/>
</dbReference>
<dbReference type="SUPFAM" id="SSF47336">
    <property type="entry name" value="ACP-like"/>
    <property type="match status" value="1"/>
</dbReference>
<dbReference type="InterPro" id="IPR020845">
    <property type="entry name" value="AMP-binding_CS"/>
</dbReference>
<dbReference type="Gene3D" id="3.40.50.12230">
    <property type="match status" value="1"/>
</dbReference>
<dbReference type="PROSITE" id="PS50075">
    <property type="entry name" value="CARRIER"/>
    <property type="match status" value="1"/>
</dbReference>
<dbReference type="PANTHER" id="PTHR45527">
    <property type="entry name" value="NONRIBOSOMAL PEPTIDE SYNTHETASE"/>
    <property type="match status" value="1"/>
</dbReference>
<dbReference type="PANTHER" id="PTHR45527:SF1">
    <property type="entry name" value="FATTY ACID SYNTHASE"/>
    <property type="match status" value="1"/>
</dbReference>
<dbReference type="InterPro" id="IPR045851">
    <property type="entry name" value="AMP-bd_C_sf"/>
</dbReference>